<organism evidence="1 2">
    <name type="scientific">Bradyrhizobium pachyrhizi</name>
    <dbReference type="NCBI Taxonomy" id="280333"/>
    <lineage>
        <taxon>Bacteria</taxon>
        <taxon>Pseudomonadati</taxon>
        <taxon>Pseudomonadota</taxon>
        <taxon>Alphaproteobacteria</taxon>
        <taxon>Hyphomicrobiales</taxon>
        <taxon>Nitrobacteraceae</taxon>
        <taxon>Bradyrhizobium</taxon>
    </lineage>
</organism>
<accession>A0A844SJM9</accession>
<keyword evidence="2" id="KW-1185">Reference proteome</keyword>
<dbReference type="Proteomes" id="UP000436468">
    <property type="component" value="Unassembled WGS sequence"/>
</dbReference>
<comment type="caution">
    <text evidence="1">The sequence shown here is derived from an EMBL/GenBank/DDBJ whole genome shotgun (WGS) entry which is preliminary data.</text>
</comment>
<protein>
    <submittedName>
        <fullName evidence="1">Uncharacterized protein</fullName>
    </submittedName>
</protein>
<gene>
    <name evidence="1" type="ORF">GPL21_13020</name>
</gene>
<evidence type="ECO:0000313" key="2">
    <source>
        <dbReference type="Proteomes" id="UP000436468"/>
    </source>
</evidence>
<dbReference type="AlphaFoldDB" id="A0A844SJM9"/>
<sequence>MTGKAAHIHAAAPGGRRYLAAMTPEKRADISNGIWLCAHHADLIDRDEVTYTPDMLRAMKREHELDCDRKHRAALRGGEASLDLIAIGPDIVFCGELLGVDKSQWRLHLQNFVDGDLHDLLKFIERFERAPTIDRYVLINSLGDGRVLSAAPSVNKELTGGHMLTCPIYPSAERITAAELPMDFALSEDHDLMPTENGGIAEVAGIAALPQTIKTCLSSQKGESPFHRDFGTRFAKYFRLLAGSPWLEQILKLEVIRQAAIPYVDPLDNRQYTPFQCVEQVYGVELLANGPSENWLPIRLDLEVKGLGRWQRDLSICVPTEEVKRPSWHELMAGPLDRIQS</sequence>
<proteinExistence type="predicted"/>
<dbReference type="RefSeq" id="WP_157343524.1">
    <property type="nucleotide sequence ID" value="NZ_WQNF01000007.1"/>
</dbReference>
<evidence type="ECO:0000313" key="1">
    <source>
        <dbReference type="EMBL" id="MVT66027.1"/>
    </source>
</evidence>
<dbReference type="EMBL" id="WQNF01000007">
    <property type="protein sequence ID" value="MVT66027.1"/>
    <property type="molecule type" value="Genomic_DNA"/>
</dbReference>
<reference evidence="1 2" key="1">
    <citation type="submission" date="2019-12" db="EMBL/GenBank/DDBJ databases">
        <title>Draft genome sequences Bradyrhizobium cajani AMBPC1010, Bradyrhizobium pachyrhizi AMBPC1040 and Bradyrhizobium yuanmingense ALSPC3051, three plant growth promoting strains isolated from nodules of Cajanus cajan L. in Dominican Republic.</title>
        <authorList>
            <person name="Flores-Felix J.D."/>
            <person name="Araujo J."/>
            <person name="Diaz-Alcantara C."/>
            <person name="Gonzalez-Andres F."/>
            <person name="Velazquez E."/>
        </authorList>
    </citation>
    <scope>NUCLEOTIDE SEQUENCE [LARGE SCALE GENOMIC DNA]</scope>
    <source>
        <strain evidence="1 2">1040</strain>
    </source>
</reference>
<name>A0A844SJM9_9BRAD</name>